<proteinExistence type="predicted"/>
<dbReference type="PROSITE" id="PS51257">
    <property type="entry name" value="PROKAR_LIPOPROTEIN"/>
    <property type="match status" value="1"/>
</dbReference>
<dbReference type="EMBL" id="JAIRBA010000024">
    <property type="protein sequence ID" value="MCG2419732.1"/>
    <property type="molecule type" value="Genomic_DNA"/>
</dbReference>
<dbReference type="Gene3D" id="3.10.310.50">
    <property type="match status" value="1"/>
</dbReference>
<organism evidence="2 3">
    <name type="scientific">Aequorivita vitellina</name>
    <dbReference type="NCBI Taxonomy" id="2874475"/>
    <lineage>
        <taxon>Bacteria</taxon>
        <taxon>Pseudomonadati</taxon>
        <taxon>Bacteroidota</taxon>
        <taxon>Flavobacteriia</taxon>
        <taxon>Flavobacteriales</taxon>
        <taxon>Flavobacteriaceae</taxon>
        <taxon>Aequorivita</taxon>
    </lineage>
</organism>
<dbReference type="AlphaFoldDB" id="A0A9X1U3Y9"/>
<protein>
    <submittedName>
        <fullName evidence="2">TPM domain-containing protein</fullName>
    </submittedName>
</protein>
<evidence type="ECO:0000313" key="3">
    <source>
        <dbReference type="Proteomes" id="UP001139461"/>
    </source>
</evidence>
<evidence type="ECO:0000313" key="2">
    <source>
        <dbReference type="EMBL" id="MCG2419732.1"/>
    </source>
</evidence>
<feature type="domain" description="TPM" evidence="1">
    <location>
        <begin position="37"/>
        <end position="161"/>
    </location>
</feature>
<sequence>MKLWLVAIFLFTLVFSCKGQDRDYSEVFPENPNSLAVVDNSILFSTEENYELADKLVTYGDKTTRQIVVVTVDSISPYNNIQKYANDLGSYWGVGEKNINNGLVIVLSKPLKKVGIATGYGTEKVLTDSICKQIIDRVMIPKFKNGNYFEGMDEGIDALIEAWK</sequence>
<dbReference type="PANTHER" id="PTHR30373">
    <property type="entry name" value="UPF0603 PROTEIN YGCG"/>
    <property type="match status" value="1"/>
</dbReference>
<comment type="caution">
    <text evidence="2">The sequence shown here is derived from an EMBL/GenBank/DDBJ whole genome shotgun (WGS) entry which is preliminary data.</text>
</comment>
<accession>A0A9X1U3Y9</accession>
<name>A0A9X1U3Y9_9FLAO</name>
<dbReference type="RefSeq" id="WP_237603515.1">
    <property type="nucleotide sequence ID" value="NZ_JAIRBA010000024.1"/>
</dbReference>
<keyword evidence="3" id="KW-1185">Reference proteome</keyword>
<gene>
    <name evidence="2" type="ORF">K8089_11920</name>
</gene>
<dbReference type="Proteomes" id="UP001139461">
    <property type="component" value="Unassembled WGS sequence"/>
</dbReference>
<dbReference type="InterPro" id="IPR007621">
    <property type="entry name" value="TPM_dom"/>
</dbReference>
<dbReference type="PANTHER" id="PTHR30373:SF2">
    <property type="entry name" value="UPF0603 PROTEIN YGCG"/>
    <property type="match status" value="1"/>
</dbReference>
<reference evidence="2" key="1">
    <citation type="submission" date="2021-09" db="EMBL/GenBank/DDBJ databases">
        <title>Genome of Aequorivita sp. strain F47161.</title>
        <authorList>
            <person name="Wang Y."/>
        </authorList>
    </citation>
    <scope>NUCLEOTIDE SEQUENCE</scope>
    <source>
        <strain evidence="2">F47161</strain>
    </source>
</reference>
<evidence type="ECO:0000259" key="1">
    <source>
        <dbReference type="Pfam" id="PF04536"/>
    </source>
</evidence>
<dbReference type="Pfam" id="PF04536">
    <property type="entry name" value="TPM_phosphatase"/>
    <property type="match status" value="1"/>
</dbReference>